<keyword evidence="8" id="KW-0788">Thiol protease</keyword>
<dbReference type="Pfam" id="PF03416">
    <property type="entry name" value="Peptidase_C54"/>
    <property type="match status" value="1"/>
</dbReference>
<keyword evidence="9 13" id="KW-0653">Protein transport</keyword>
<keyword evidence="7 13" id="KW-0378">Hydrolase</keyword>
<evidence type="ECO:0000256" key="10">
    <source>
        <dbReference type="ARBA" id="ARBA00023006"/>
    </source>
</evidence>
<dbReference type="EMBL" id="IACN01095881">
    <property type="protein sequence ID" value="LAB61618.1"/>
    <property type="molecule type" value="Transcribed_RNA"/>
</dbReference>
<evidence type="ECO:0000256" key="12">
    <source>
        <dbReference type="ARBA" id="ARBA00029362"/>
    </source>
</evidence>
<dbReference type="InterPro" id="IPR005078">
    <property type="entry name" value="Peptidase_C54"/>
</dbReference>
<evidence type="ECO:0000259" key="14">
    <source>
        <dbReference type="Pfam" id="PF03416"/>
    </source>
</evidence>
<keyword evidence="5 13" id="KW-0645">Protease</keyword>
<dbReference type="GO" id="GO:0035973">
    <property type="term" value="P:aggrephagy"/>
    <property type="evidence" value="ECO:0007669"/>
    <property type="project" value="TreeGrafter"/>
</dbReference>
<reference evidence="15" key="1">
    <citation type="submission" date="2017-07" db="EMBL/GenBank/DDBJ databases">
        <authorList>
            <person name="Mikheyev A."/>
            <person name="Grau M."/>
        </authorList>
    </citation>
    <scope>NUCLEOTIDE SEQUENCE</scope>
    <source>
        <tissue evidence="15">Venom_gland</tissue>
    </source>
</reference>
<dbReference type="SUPFAM" id="SSF54001">
    <property type="entry name" value="Cysteine proteinases"/>
    <property type="match status" value="1"/>
</dbReference>
<comment type="function">
    <text evidence="13">Cysteine protease that plays a key role in autophagy by mediating both proteolytic activation and delipidation of ATG8 family proteins.</text>
</comment>
<dbReference type="InterPro" id="IPR038765">
    <property type="entry name" value="Papain-like_cys_pep_sf"/>
</dbReference>
<evidence type="ECO:0000256" key="9">
    <source>
        <dbReference type="ARBA" id="ARBA00022927"/>
    </source>
</evidence>
<dbReference type="EC" id="3.4.22.-" evidence="13"/>
<comment type="similarity">
    <text evidence="2 13">Belongs to the peptidase C54 family.</text>
</comment>
<evidence type="ECO:0000256" key="11">
    <source>
        <dbReference type="ARBA" id="ARBA00023098"/>
    </source>
</evidence>
<keyword evidence="3" id="KW-0813">Transport</keyword>
<comment type="catalytic activity">
    <reaction evidence="12">
        <text>[protein]-C-terminal L-amino acid-glycyl-phosphatidylethanolamide + H2O = [protein]-C-terminal L-amino acid-glycine + a 1,2-diacyl-sn-glycero-3-phosphoethanolamine</text>
        <dbReference type="Rhea" id="RHEA:67548"/>
        <dbReference type="Rhea" id="RHEA-COMP:17323"/>
        <dbReference type="Rhea" id="RHEA-COMP:17324"/>
        <dbReference type="ChEBI" id="CHEBI:15377"/>
        <dbReference type="ChEBI" id="CHEBI:64612"/>
        <dbReference type="ChEBI" id="CHEBI:172940"/>
        <dbReference type="ChEBI" id="CHEBI:172941"/>
    </reaction>
    <physiologicalReaction direction="left-to-right" evidence="12">
        <dbReference type="Rhea" id="RHEA:67549"/>
    </physiologicalReaction>
</comment>
<dbReference type="InterPro" id="IPR046792">
    <property type="entry name" value="Peptidase_C54_cat"/>
</dbReference>
<evidence type="ECO:0000256" key="4">
    <source>
        <dbReference type="ARBA" id="ARBA00022490"/>
    </source>
</evidence>
<dbReference type="GO" id="GO:0034727">
    <property type="term" value="P:piecemeal microautophagy of the nucleus"/>
    <property type="evidence" value="ECO:0007669"/>
    <property type="project" value="TreeGrafter"/>
</dbReference>
<sequence>MESVDYLEDLPETDEPAWILGRQHHLKTEKSKLLSDIGSCLWFTYRRKFSPIGGTGPSSDAGSPAPVCVFPAPSPFLPKEKNLVCRRASGEPESKNWLVVLLRTVLPALTIPGW</sequence>
<evidence type="ECO:0000256" key="7">
    <source>
        <dbReference type="ARBA" id="ARBA00022801"/>
    </source>
</evidence>
<dbReference type="AlphaFoldDB" id="A0A2D4PVU3"/>
<dbReference type="GO" id="GO:0005737">
    <property type="term" value="C:cytoplasm"/>
    <property type="evidence" value="ECO:0007669"/>
    <property type="project" value="UniProtKB-SubCell"/>
</dbReference>
<protein>
    <recommendedName>
        <fullName evidence="13">Cysteine protease</fullName>
        <ecNumber evidence="13">3.4.22.-</ecNumber>
    </recommendedName>
</protein>
<dbReference type="PANTHER" id="PTHR22624">
    <property type="entry name" value="CYSTEINE PROTEASE ATG4"/>
    <property type="match status" value="1"/>
</dbReference>
<dbReference type="GO" id="GO:0006629">
    <property type="term" value="P:lipid metabolic process"/>
    <property type="evidence" value="ECO:0007669"/>
    <property type="project" value="UniProtKB-KW"/>
</dbReference>
<dbReference type="GO" id="GO:0000423">
    <property type="term" value="P:mitophagy"/>
    <property type="evidence" value="ECO:0007669"/>
    <property type="project" value="TreeGrafter"/>
</dbReference>
<keyword evidence="4 13" id="KW-0963">Cytoplasm</keyword>
<keyword evidence="6" id="KW-0833">Ubl conjugation pathway</keyword>
<evidence type="ECO:0000256" key="1">
    <source>
        <dbReference type="ARBA" id="ARBA00004496"/>
    </source>
</evidence>
<accession>A0A2D4PVU3</accession>
<feature type="domain" description="Peptidase C54 catalytic" evidence="14">
    <location>
        <begin position="31"/>
        <end position="62"/>
    </location>
</feature>
<reference evidence="15" key="2">
    <citation type="submission" date="2017-11" db="EMBL/GenBank/DDBJ databases">
        <title>Coralsnake Venomics: Analyses of Venom Gland Transcriptomes and Proteomes of Six Brazilian Taxa.</title>
        <authorList>
            <person name="Aird S.D."/>
            <person name="Jorge da Silva N."/>
            <person name="Qiu L."/>
            <person name="Villar-Briones A."/>
            <person name="Aparecida-Saddi V."/>
            <person name="Campos-Telles M.P."/>
            <person name="Grau M."/>
            <person name="Mikheyev A.S."/>
        </authorList>
    </citation>
    <scope>NUCLEOTIDE SEQUENCE</scope>
    <source>
        <tissue evidence="15">Venom_gland</tissue>
    </source>
</reference>
<evidence type="ECO:0000256" key="5">
    <source>
        <dbReference type="ARBA" id="ARBA00022670"/>
    </source>
</evidence>
<evidence type="ECO:0000256" key="6">
    <source>
        <dbReference type="ARBA" id="ARBA00022786"/>
    </source>
</evidence>
<keyword evidence="10 13" id="KW-0072">Autophagy</keyword>
<evidence type="ECO:0000256" key="8">
    <source>
        <dbReference type="ARBA" id="ARBA00022807"/>
    </source>
</evidence>
<dbReference type="GO" id="GO:0004197">
    <property type="term" value="F:cysteine-type endopeptidase activity"/>
    <property type="evidence" value="ECO:0007669"/>
    <property type="project" value="TreeGrafter"/>
</dbReference>
<proteinExistence type="inferred from homology"/>
<dbReference type="GO" id="GO:0016485">
    <property type="term" value="P:protein processing"/>
    <property type="evidence" value="ECO:0007669"/>
    <property type="project" value="TreeGrafter"/>
</dbReference>
<comment type="subcellular location">
    <subcellularLocation>
        <location evidence="1 13">Cytoplasm</location>
    </subcellularLocation>
</comment>
<evidence type="ECO:0000256" key="2">
    <source>
        <dbReference type="ARBA" id="ARBA00010958"/>
    </source>
</evidence>
<name>A0A2D4PVU3_MICSU</name>
<dbReference type="GO" id="GO:0019786">
    <property type="term" value="F:protein-phosphatidylethanolamide deconjugating activity"/>
    <property type="evidence" value="ECO:0007669"/>
    <property type="project" value="InterPro"/>
</dbReference>
<evidence type="ECO:0000256" key="13">
    <source>
        <dbReference type="RuleBase" id="RU363115"/>
    </source>
</evidence>
<keyword evidence="11" id="KW-0443">Lipid metabolism</keyword>
<dbReference type="GO" id="GO:0015031">
    <property type="term" value="P:protein transport"/>
    <property type="evidence" value="ECO:0007669"/>
    <property type="project" value="UniProtKB-KW"/>
</dbReference>
<dbReference type="GO" id="GO:0000045">
    <property type="term" value="P:autophagosome assembly"/>
    <property type="evidence" value="ECO:0007669"/>
    <property type="project" value="TreeGrafter"/>
</dbReference>
<dbReference type="PANTHER" id="PTHR22624:SF35">
    <property type="entry name" value="CYSTEINE PROTEASE ATG4A"/>
    <property type="match status" value="1"/>
</dbReference>
<evidence type="ECO:0000313" key="15">
    <source>
        <dbReference type="EMBL" id="LAB61618.1"/>
    </source>
</evidence>
<evidence type="ECO:0000256" key="3">
    <source>
        <dbReference type="ARBA" id="ARBA00022448"/>
    </source>
</evidence>
<organism evidence="15">
    <name type="scientific">Micrurus surinamensis</name>
    <name type="common">Surinam coral snake</name>
    <dbReference type="NCBI Taxonomy" id="129470"/>
    <lineage>
        <taxon>Eukaryota</taxon>
        <taxon>Metazoa</taxon>
        <taxon>Chordata</taxon>
        <taxon>Craniata</taxon>
        <taxon>Vertebrata</taxon>
        <taxon>Euteleostomi</taxon>
        <taxon>Lepidosauria</taxon>
        <taxon>Squamata</taxon>
        <taxon>Bifurcata</taxon>
        <taxon>Unidentata</taxon>
        <taxon>Episquamata</taxon>
        <taxon>Toxicofera</taxon>
        <taxon>Serpentes</taxon>
        <taxon>Colubroidea</taxon>
        <taxon>Elapidae</taxon>
        <taxon>Elapinae</taxon>
        <taxon>Micrurus</taxon>
    </lineage>
</organism>